<dbReference type="Proteomes" id="UP000600214">
    <property type="component" value="Unassembled WGS sequence"/>
</dbReference>
<sequence>MEVLEEIYFQDKDRMQKIDSVAGTLSNGWKLTVHWEAQLVNYVYVPKGETEEEYLDWWESEKPKHIKHFVDFVDSFGLAALVATVSAKAYWPVGTDQDTVFKTEKPILFSDDDVTLNSCCVVISLDINHTGRLIEVFITV</sequence>
<keyword evidence="2" id="KW-1185">Reference proteome</keyword>
<organism evidence="1 2">
    <name type="scientific">Dyadobacter endophyticus</name>
    <dbReference type="NCBI Taxonomy" id="1749036"/>
    <lineage>
        <taxon>Bacteria</taxon>
        <taxon>Pseudomonadati</taxon>
        <taxon>Bacteroidota</taxon>
        <taxon>Cytophagia</taxon>
        <taxon>Cytophagales</taxon>
        <taxon>Spirosomataceae</taxon>
        <taxon>Dyadobacter</taxon>
    </lineage>
</organism>
<dbReference type="RefSeq" id="WP_188939344.1">
    <property type="nucleotide sequence ID" value="NZ_BMIA01000009.1"/>
</dbReference>
<comment type="caution">
    <text evidence="1">The sequence shown here is derived from an EMBL/GenBank/DDBJ whole genome shotgun (WGS) entry which is preliminary data.</text>
</comment>
<evidence type="ECO:0000313" key="1">
    <source>
        <dbReference type="EMBL" id="GGH55649.1"/>
    </source>
</evidence>
<name>A0ABQ1ZDP0_9BACT</name>
<accession>A0ABQ1ZDP0</accession>
<evidence type="ECO:0000313" key="2">
    <source>
        <dbReference type="Proteomes" id="UP000600214"/>
    </source>
</evidence>
<proteinExistence type="predicted"/>
<reference evidence="2" key="1">
    <citation type="journal article" date="2019" name="Int. J. Syst. Evol. Microbiol.">
        <title>The Global Catalogue of Microorganisms (GCM) 10K type strain sequencing project: providing services to taxonomists for standard genome sequencing and annotation.</title>
        <authorList>
            <consortium name="The Broad Institute Genomics Platform"/>
            <consortium name="The Broad Institute Genome Sequencing Center for Infectious Disease"/>
            <person name="Wu L."/>
            <person name="Ma J."/>
        </authorList>
    </citation>
    <scope>NUCLEOTIDE SEQUENCE [LARGE SCALE GENOMIC DNA]</scope>
    <source>
        <strain evidence="2">CGMCC 1.15288</strain>
    </source>
</reference>
<dbReference type="EMBL" id="BMIA01000009">
    <property type="protein sequence ID" value="GGH55649.1"/>
    <property type="molecule type" value="Genomic_DNA"/>
</dbReference>
<protein>
    <submittedName>
        <fullName evidence="1">Uncharacterized protein</fullName>
    </submittedName>
</protein>
<gene>
    <name evidence="1" type="ORF">GCM10007423_63410</name>
</gene>